<dbReference type="InterPro" id="IPR001433">
    <property type="entry name" value="OxRdtase_FAD/NAD-bd"/>
</dbReference>
<dbReference type="InterPro" id="IPR012675">
    <property type="entry name" value="Beta-grasp_dom_sf"/>
</dbReference>
<dbReference type="OrthoDB" id="370747at2"/>
<evidence type="ECO:0000259" key="5">
    <source>
        <dbReference type="PROSITE" id="PS51384"/>
    </source>
</evidence>
<dbReference type="InterPro" id="IPR008333">
    <property type="entry name" value="Cbr1-like_FAD-bd_dom"/>
</dbReference>
<keyword evidence="2" id="KW-0479">Metal-binding</keyword>
<dbReference type="EMBL" id="CP010951">
    <property type="protein sequence ID" value="AMO25116.1"/>
    <property type="molecule type" value="Genomic_DNA"/>
</dbReference>
<comment type="cofactor">
    <cofactor evidence="1">
        <name>FAD</name>
        <dbReference type="ChEBI" id="CHEBI:57692"/>
    </cofactor>
</comment>
<evidence type="ECO:0000256" key="2">
    <source>
        <dbReference type="ARBA" id="ARBA00022714"/>
    </source>
</evidence>
<protein>
    <submittedName>
        <fullName evidence="6">Ferredoxin</fullName>
    </submittedName>
</protein>
<gene>
    <name evidence="6" type="ORF">UC35_22650</name>
</gene>
<dbReference type="InterPro" id="IPR017927">
    <property type="entry name" value="FAD-bd_FR_type"/>
</dbReference>
<dbReference type="PROSITE" id="PS51085">
    <property type="entry name" value="2FE2S_FER_2"/>
    <property type="match status" value="1"/>
</dbReference>
<dbReference type="PANTHER" id="PTHR47354:SF5">
    <property type="entry name" value="PROTEIN RFBI"/>
    <property type="match status" value="1"/>
</dbReference>
<dbReference type="InterPro" id="IPR039261">
    <property type="entry name" value="FNR_nucleotide-bd"/>
</dbReference>
<feature type="region of interest" description="Disordered" evidence="3">
    <location>
        <begin position="332"/>
        <end position="352"/>
    </location>
</feature>
<dbReference type="GO" id="GO:0016491">
    <property type="term" value="F:oxidoreductase activity"/>
    <property type="evidence" value="ECO:0007669"/>
    <property type="project" value="InterPro"/>
</dbReference>
<accession>A0A127JYP6</accession>
<evidence type="ECO:0000259" key="4">
    <source>
        <dbReference type="PROSITE" id="PS51085"/>
    </source>
</evidence>
<dbReference type="InterPro" id="IPR001041">
    <property type="entry name" value="2Fe-2S_ferredoxin-type"/>
</dbReference>
<name>A0A127JYP6_9BURK</name>
<dbReference type="InterPro" id="IPR050415">
    <property type="entry name" value="MRET"/>
</dbReference>
<evidence type="ECO:0000313" key="6">
    <source>
        <dbReference type="EMBL" id="AMO25116.1"/>
    </source>
</evidence>
<dbReference type="PANTHER" id="PTHR47354">
    <property type="entry name" value="NADH OXIDOREDUCTASE HCR"/>
    <property type="match status" value="1"/>
</dbReference>
<dbReference type="SUPFAM" id="SSF52343">
    <property type="entry name" value="Ferredoxin reductase-like, C-terminal NADP-linked domain"/>
    <property type="match status" value="1"/>
</dbReference>
<dbReference type="PRINTS" id="PR00410">
    <property type="entry name" value="PHEHYDRXLASE"/>
</dbReference>
<dbReference type="AlphaFoldDB" id="A0A127JYP6"/>
<dbReference type="Pfam" id="PF00970">
    <property type="entry name" value="FAD_binding_6"/>
    <property type="match status" value="1"/>
</dbReference>
<dbReference type="InterPro" id="IPR036010">
    <property type="entry name" value="2Fe-2S_ferredoxin-like_sf"/>
</dbReference>
<evidence type="ECO:0000313" key="7">
    <source>
        <dbReference type="Proteomes" id="UP000070433"/>
    </source>
</evidence>
<dbReference type="CDD" id="cd00207">
    <property type="entry name" value="fer2"/>
    <property type="match status" value="1"/>
</dbReference>
<dbReference type="Pfam" id="PF00175">
    <property type="entry name" value="NAD_binding_1"/>
    <property type="match status" value="1"/>
</dbReference>
<dbReference type="Pfam" id="PF00111">
    <property type="entry name" value="Fer2"/>
    <property type="match status" value="1"/>
</dbReference>
<dbReference type="RefSeq" id="WP_061503553.1">
    <property type="nucleotide sequence ID" value="NZ_CP010951.1"/>
</dbReference>
<keyword evidence="2" id="KW-0001">2Fe-2S</keyword>
<dbReference type="Proteomes" id="UP000070433">
    <property type="component" value="Chromosome"/>
</dbReference>
<dbReference type="GO" id="GO:0051537">
    <property type="term" value="F:2 iron, 2 sulfur cluster binding"/>
    <property type="evidence" value="ECO:0007669"/>
    <property type="project" value="UniProtKB-KW"/>
</dbReference>
<evidence type="ECO:0000256" key="1">
    <source>
        <dbReference type="ARBA" id="ARBA00001974"/>
    </source>
</evidence>
<dbReference type="PATRIC" id="fig|94132.3.peg.4615"/>
<dbReference type="Gene3D" id="2.40.30.10">
    <property type="entry name" value="Translation factors"/>
    <property type="match status" value="1"/>
</dbReference>
<sequence length="352" mass="38493">MSCIRLHPSGHVVEAPQGATVLEALEKAGYALPNNCRAGACGECKVKVLEGQYDQGFVLDMALAPEERMKGFGLMCMAKPVSSELVIEWGTADAKPKLFPPREKQPYVVTDRIARTPRIIELRLRPTREAMRYWPGQYVMLGDAEAGVPLRSYSVANAPRNDGELVLQITRQDDGRTSAWVHEKLVPGARIEVSGPYGTFIGDPSVETPVLCMAAGSGLAPILALTEAALRRSYSDPVTLLFSASTQADLYDAGMMSWWEARHRNFRYRPTLTREQPADAKGLHGRIPAVLPTLFKDLSRHSIFVAGSPAFVDDCVAAAKALGARQDLIHTEGYFPQNPPQTPPAGQLLDVR</sequence>
<dbReference type="SUPFAM" id="SSF63380">
    <property type="entry name" value="Riboflavin synthase domain-like"/>
    <property type="match status" value="1"/>
</dbReference>
<dbReference type="SUPFAM" id="SSF54292">
    <property type="entry name" value="2Fe-2S ferredoxin-like"/>
    <property type="match status" value="1"/>
</dbReference>
<reference evidence="6 7" key="1">
    <citation type="journal article" date="2014" name="Int. J. Syst. Evol. Microbiol.">
        <title>Ramlibacter solisilvae sp. nov., isolated from forest soil, and emended description of the genus Ramlibacter.</title>
        <authorList>
            <person name="Lee H.J."/>
            <person name="Lee S.H."/>
            <person name="Lee S.S."/>
            <person name="Lee J.S."/>
            <person name="Kim Y."/>
            <person name="Kim S.C."/>
            <person name="Jeon C.O."/>
        </authorList>
    </citation>
    <scope>NUCLEOTIDE SEQUENCE [LARGE SCALE GENOMIC DNA]</scope>
    <source>
        <strain evidence="6 7">5-10</strain>
    </source>
</reference>
<dbReference type="InterPro" id="IPR017938">
    <property type="entry name" value="Riboflavin_synthase-like_b-brl"/>
</dbReference>
<evidence type="ECO:0000256" key="3">
    <source>
        <dbReference type="SAM" id="MobiDB-lite"/>
    </source>
</evidence>
<proteinExistence type="predicted"/>
<keyword evidence="2" id="KW-0408">Iron</keyword>
<keyword evidence="2" id="KW-0411">Iron-sulfur</keyword>
<organism evidence="6 7">
    <name type="scientific">Ramlibacter tataouinensis</name>
    <dbReference type="NCBI Taxonomy" id="94132"/>
    <lineage>
        <taxon>Bacteria</taxon>
        <taxon>Pseudomonadati</taxon>
        <taxon>Pseudomonadota</taxon>
        <taxon>Betaproteobacteria</taxon>
        <taxon>Burkholderiales</taxon>
        <taxon>Comamonadaceae</taxon>
        <taxon>Ramlibacter</taxon>
    </lineage>
</organism>
<dbReference type="CDD" id="cd06187">
    <property type="entry name" value="O2ase_reductase_like"/>
    <property type="match status" value="1"/>
</dbReference>
<feature type="domain" description="FAD-binding FR-type" evidence="5">
    <location>
        <begin position="102"/>
        <end position="203"/>
    </location>
</feature>
<dbReference type="PROSITE" id="PS51384">
    <property type="entry name" value="FAD_FR"/>
    <property type="match status" value="1"/>
</dbReference>
<feature type="domain" description="2Fe-2S ferredoxin-type" evidence="4">
    <location>
        <begin position="2"/>
        <end position="93"/>
    </location>
</feature>
<dbReference type="Gene3D" id="3.10.20.30">
    <property type="match status" value="1"/>
</dbReference>
<dbReference type="Gene3D" id="3.40.50.80">
    <property type="entry name" value="Nucleotide-binding domain of ferredoxin-NADP reductase (FNR) module"/>
    <property type="match status" value="1"/>
</dbReference>
<keyword evidence="7" id="KW-1185">Reference proteome</keyword>